<dbReference type="EMBL" id="AGNL01010037">
    <property type="protein sequence ID" value="EJK69457.1"/>
    <property type="molecule type" value="Genomic_DNA"/>
</dbReference>
<evidence type="ECO:0000313" key="2">
    <source>
        <dbReference type="EMBL" id="EJK69457.1"/>
    </source>
</evidence>
<evidence type="ECO:0000313" key="3">
    <source>
        <dbReference type="Proteomes" id="UP000266841"/>
    </source>
</evidence>
<proteinExistence type="predicted"/>
<dbReference type="Proteomes" id="UP000266841">
    <property type="component" value="Unassembled WGS sequence"/>
</dbReference>
<keyword evidence="3" id="KW-1185">Reference proteome</keyword>
<sequence length="164" mass="17329">PNVDRKGFGELKSELLEQVFVRGGGLVRKKPQSGSASIARRQYLRKRDDTNKQSGEGRIVPLELEGQASYDTRPTTKSKGRPPSAAGAASACSWGTGLSSVSSAPDNGNEDVPVRRDAVGVGFVPAVRSTHRPNMDKDGRTIPTSPGVSPAGSRAQDTQRNVCG</sequence>
<comment type="caution">
    <text evidence="2">The sequence shown here is derived from an EMBL/GenBank/DDBJ whole genome shotgun (WGS) entry which is preliminary data.</text>
</comment>
<feature type="compositionally biased region" description="Polar residues" evidence="1">
    <location>
        <begin position="96"/>
        <end position="106"/>
    </location>
</feature>
<feature type="region of interest" description="Disordered" evidence="1">
    <location>
        <begin position="27"/>
        <end position="164"/>
    </location>
</feature>
<reference evidence="2 3" key="1">
    <citation type="journal article" date="2012" name="Genome Biol.">
        <title>Genome and low-iron response of an oceanic diatom adapted to chronic iron limitation.</title>
        <authorList>
            <person name="Lommer M."/>
            <person name="Specht M."/>
            <person name="Roy A.S."/>
            <person name="Kraemer L."/>
            <person name="Andreson R."/>
            <person name="Gutowska M.A."/>
            <person name="Wolf J."/>
            <person name="Bergner S.V."/>
            <person name="Schilhabel M.B."/>
            <person name="Klostermeier U.C."/>
            <person name="Beiko R.G."/>
            <person name="Rosenstiel P."/>
            <person name="Hippler M."/>
            <person name="Laroche J."/>
        </authorList>
    </citation>
    <scope>NUCLEOTIDE SEQUENCE [LARGE SCALE GENOMIC DNA]</scope>
    <source>
        <strain evidence="2 3">CCMP1005</strain>
    </source>
</reference>
<protein>
    <submittedName>
        <fullName evidence="2">Uncharacterized protein</fullName>
    </submittedName>
</protein>
<dbReference type="AlphaFoldDB" id="K0TG03"/>
<name>K0TG03_THAOC</name>
<evidence type="ECO:0000256" key="1">
    <source>
        <dbReference type="SAM" id="MobiDB-lite"/>
    </source>
</evidence>
<feature type="compositionally biased region" description="Polar residues" evidence="1">
    <location>
        <begin position="155"/>
        <end position="164"/>
    </location>
</feature>
<feature type="compositionally biased region" description="Low complexity" evidence="1">
    <location>
        <begin position="84"/>
        <end position="93"/>
    </location>
</feature>
<accession>K0TG03</accession>
<gene>
    <name evidence="2" type="ORF">THAOC_09284</name>
</gene>
<feature type="non-terminal residue" evidence="2">
    <location>
        <position position="1"/>
    </location>
</feature>
<organism evidence="2 3">
    <name type="scientific">Thalassiosira oceanica</name>
    <name type="common">Marine diatom</name>
    <dbReference type="NCBI Taxonomy" id="159749"/>
    <lineage>
        <taxon>Eukaryota</taxon>
        <taxon>Sar</taxon>
        <taxon>Stramenopiles</taxon>
        <taxon>Ochrophyta</taxon>
        <taxon>Bacillariophyta</taxon>
        <taxon>Coscinodiscophyceae</taxon>
        <taxon>Thalassiosirophycidae</taxon>
        <taxon>Thalassiosirales</taxon>
        <taxon>Thalassiosiraceae</taxon>
        <taxon>Thalassiosira</taxon>
    </lineage>
</organism>